<proteinExistence type="predicted"/>
<sequence>GKGGRREVEFSPVMALKITKPRHASDLPGRKKRSNDSQFYDPRPLKSQKLDADGIVKLRQYLQKINARIPFAAMLPEEKTIQTVMTIVGTVAKGSTIHKQLQDYSRQPPNLVVPYVSSSSLAGKENVNPVSNGQALNSNSSLNHEISAPPSTVQCESEMAPLSTPSNDYDELQLQQISDCNVNNQQQEQNISSFIESTIDSSEVQLPTVQTETLFIETLTEKQKQIEMTTRGQSTNPAWFEQKKNRIIASIC</sequence>
<feature type="non-terminal residue" evidence="2">
    <location>
        <position position="252"/>
    </location>
</feature>
<gene>
    <name evidence="2" type="ORF">PLOB_00020883</name>
</gene>
<feature type="region of interest" description="Disordered" evidence="1">
    <location>
        <begin position="1"/>
        <end position="45"/>
    </location>
</feature>
<organism evidence="2 3">
    <name type="scientific">Porites lobata</name>
    <dbReference type="NCBI Taxonomy" id="104759"/>
    <lineage>
        <taxon>Eukaryota</taxon>
        <taxon>Metazoa</taxon>
        <taxon>Cnidaria</taxon>
        <taxon>Anthozoa</taxon>
        <taxon>Hexacorallia</taxon>
        <taxon>Scleractinia</taxon>
        <taxon>Fungiina</taxon>
        <taxon>Poritidae</taxon>
        <taxon>Porites</taxon>
    </lineage>
</organism>
<feature type="non-terminal residue" evidence="2">
    <location>
        <position position="1"/>
    </location>
</feature>
<dbReference type="Proteomes" id="UP001159405">
    <property type="component" value="Unassembled WGS sequence"/>
</dbReference>
<evidence type="ECO:0000256" key="1">
    <source>
        <dbReference type="SAM" id="MobiDB-lite"/>
    </source>
</evidence>
<keyword evidence="3" id="KW-1185">Reference proteome</keyword>
<comment type="caution">
    <text evidence="2">The sequence shown here is derived from an EMBL/GenBank/DDBJ whole genome shotgun (WGS) entry which is preliminary data.</text>
</comment>
<accession>A0ABN8RMI5</accession>
<evidence type="ECO:0000313" key="2">
    <source>
        <dbReference type="EMBL" id="CAH3178552.1"/>
    </source>
</evidence>
<evidence type="ECO:0000313" key="3">
    <source>
        <dbReference type="Proteomes" id="UP001159405"/>
    </source>
</evidence>
<protein>
    <submittedName>
        <fullName evidence="2">Uncharacterized protein</fullName>
    </submittedName>
</protein>
<dbReference type="EMBL" id="CALNXK010000242">
    <property type="protein sequence ID" value="CAH3178552.1"/>
    <property type="molecule type" value="Genomic_DNA"/>
</dbReference>
<reference evidence="2 3" key="1">
    <citation type="submission" date="2022-05" db="EMBL/GenBank/DDBJ databases">
        <authorList>
            <consortium name="Genoscope - CEA"/>
            <person name="William W."/>
        </authorList>
    </citation>
    <scope>NUCLEOTIDE SEQUENCE [LARGE SCALE GENOMIC DNA]</scope>
</reference>
<name>A0ABN8RMI5_9CNID</name>